<dbReference type="Gene3D" id="3.30.1520.10">
    <property type="entry name" value="Phox-like domain"/>
    <property type="match status" value="1"/>
</dbReference>
<dbReference type="EMBL" id="JAKROA010000002">
    <property type="protein sequence ID" value="KAL5109719.1"/>
    <property type="molecule type" value="Genomic_DNA"/>
</dbReference>
<dbReference type="PROSITE" id="PS50195">
    <property type="entry name" value="PX"/>
    <property type="match status" value="1"/>
</dbReference>
<evidence type="ECO:0000313" key="3">
    <source>
        <dbReference type="EMBL" id="KAL5109719.1"/>
    </source>
</evidence>
<feature type="compositionally biased region" description="Polar residues" evidence="1">
    <location>
        <begin position="8"/>
        <end position="21"/>
    </location>
</feature>
<dbReference type="Proteomes" id="UP001651158">
    <property type="component" value="Unassembled WGS sequence"/>
</dbReference>
<dbReference type="PANTHER" id="PTHR45827:SF1">
    <property type="entry name" value="SORTING NEXIN"/>
    <property type="match status" value="1"/>
</dbReference>
<dbReference type="InterPro" id="IPR001683">
    <property type="entry name" value="PX_dom"/>
</dbReference>
<keyword evidence="4" id="KW-1185">Reference proteome</keyword>
<comment type="caution">
    <text evidence="3">The sequence shown here is derived from an EMBL/GenBank/DDBJ whole genome shotgun (WGS) entry which is preliminary data.</text>
</comment>
<dbReference type="SUPFAM" id="SSF64268">
    <property type="entry name" value="PX domain"/>
    <property type="match status" value="1"/>
</dbReference>
<evidence type="ECO:0000259" key="2">
    <source>
        <dbReference type="PROSITE" id="PS50195"/>
    </source>
</evidence>
<feature type="domain" description="PX" evidence="2">
    <location>
        <begin position="133"/>
        <end position="268"/>
    </location>
</feature>
<organism evidence="3 4">
    <name type="scientific">Taenia crassiceps</name>
    <dbReference type="NCBI Taxonomy" id="6207"/>
    <lineage>
        <taxon>Eukaryota</taxon>
        <taxon>Metazoa</taxon>
        <taxon>Spiralia</taxon>
        <taxon>Lophotrochozoa</taxon>
        <taxon>Platyhelminthes</taxon>
        <taxon>Cestoda</taxon>
        <taxon>Eucestoda</taxon>
        <taxon>Cyclophyllidea</taxon>
        <taxon>Taeniidae</taxon>
        <taxon>Taenia</taxon>
    </lineage>
</organism>
<gene>
    <name evidence="3" type="ORF">TcWFU_000659</name>
</gene>
<name>A0ABR4QJS9_9CEST</name>
<dbReference type="CDD" id="cd06093">
    <property type="entry name" value="PX_domain"/>
    <property type="match status" value="1"/>
</dbReference>
<accession>A0ABR4QJS9</accession>
<protein>
    <submittedName>
        <fullName evidence="3">Sorting nexin-4</fullName>
    </submittedName>
</protein>
<dbReference type="Pfam" id="PF00787">
    <property type="entry name" value="PX"/>
    <property type="match status" value="1"/>
</dbReference>
<dbReference type="SMART" id="SM00312">
    <property type="entry name" value="PX"/>
    <property type="match status" value="1"/>
</dbReference>
<dbReference type="InterPro" id="IPR036871">
    <property type="entry name" value="PX_dom_sf"/>
</dbReference>
<sequence>MSEGAVNGHTSAAISSSPPLSQNDFTDAHVSALLSFTPAASYNTKERVMQLLDCLKDDFGLVYSPGGRLNRRSSTLSQKIRPLHDKRKNRLMKILHRPCKPCTDDWMDGSEGEKIALELNGTSWVWSALEHESEWACSIDSYNKIGETEDVHIEFQIQTLMSSALYNQCLQLTDFRLSETAPGSEDEQRVTVLHRFNDFKTLFGLLVAAYPYLCIPPLPPNRFAKLSEKLTLYRRRHLELWLRYLAMHPILSKAKYIHDFLFLNGKQWAQRVDGLKASEKNILGCVKASVAYPGLSESSDRIGEIEMNTRKLEKAIDDIGKLFVSEQKSFSEDLSATYACYCAKLNGILSLLQDNPEEFCVHSWNEIFCNAARIFNARASSLNSKTEHFDEINSILEEFHNMVKQLRKLASTSTISKKKQSFTGS</sequence>
<evidence type="ECO:0000256" key="1">
    <source>
        <dbReference type="SAM" id="MobiDB-lite"/>
    </source>
</evidence>
<proteinExistence type="predicted"/>
<evidence type="ECO:0000313" key="4">
    <source>
        <dbReference type="Proteomes" id="UP001651158"/>
    </source>
</evidence>
<feature type="region of interest" description="Disordered" evidence="1">
    <location>
        <begin position="1"/>
        <end position="21"/>
    </location>
</feature>
<dbReference type="PANTHER" id="PTHR45827">
    <property type="entry name" value="SORTING NEXIN"/>
    <property type="match status" value="1"/>
</dbReference>
<reference evidence="3 4" key="1">
    <citation type="journal article" date="2022" name="Front. Cell. Infect. Microbiol.">
        <title>The Genomes of Two Strains of Taenia crassiceps the Animal Model for the Study of Human Cysticercosis.</title>
        <authorList>
            <person name="Bobes R.J."/>
            <person name="Estrada K."/>
            <person name="Rios-Valencia D.G."/>
            <person name="Calderon-Gallegos A."/>
            <person name="de la Torre P."/>
            <person name="Carrero J.C."/>
            <person name="Sanchez-Flores A."/>
            <person name="Laclette J.P."/>
        </authorList>
    </citation>
    <scope>NUCLEOTIDE SEQUENCE [LARGE SCALE GENOMIC DNA]</scope>
    <source>
        <strain evidence="3">WFUcys</strain>
    </source>
</reference>